<dbReference type="OMA" id="SRHKHEV"/>
<dbReference type="VEuPathDB" id="TriTrypDB:TcCLB.511589.100"/>
<dbReference type="EMBL" id="PRFC01000038">
    <property type="protein sequence ID" value="PWV14162.1"/>
    <property type="molecule type" value="Genomic_DNA"/>
</dbReference>
<evidence type="ECO:0000256" key="1">
    <source>
        <dbReference type="SAM" id="MobiDB-lite"/>
    </source>
</evidence>
<dbReference type="AlphaFoldDB" id="A0A2V2X109"/>
<dbReference type="VEuPathDB" id="TriTrypDB:TcCLB.508851.154"/>
<dbReference type="VEuPathDB" id="TriTrypDB:C4B63_39g347"/>
<dbReference type="VEuPathDB" id="TriTrypDB:TcG_06268"/>
<dbReference type="Proteomes" id="UP000246078">
    <property type="component" value="Unassembled WGS sequence"/>
</dbReference>
<dbReference type="VEuPathDB" id="TriTrypDB:TcBrA4_0024090"/>
<proteinExistence type="predicted"/>
<gene>
    <name evidence="2" type="ORF">C3747_38g297</name>
</gene>
<feature type="region of interest" description="Disordered" evidence="1">
    <location>
        <begin position="60"/>
        <end position="91"/>
    </location>
</feature>
<organism evidence="2 3">
    <name type="scientific">Trypanosoma cruzi</name>
    <dbReference type="NCBI Taxonomy" id="5693"/>
    <lineage>
        <taxon>Eukaryota</taxon>
        <taxon>Discoba</taxon>
        <taxon>Euglenozoa</taxon>
        <taxon>Kinetoplastea</taxon>
        <taxon>Metakinetoplastina</taxon>
        <taxon>Trypanosomatida</taxon>
        <taxon>Trypanosomatidae</taxon>
        <taxon>Trypanosoma</taxon>
        <taxon>Schizotrypanum</taxon>
    </lineage>
</organism>
<dbReference type="VEuPathDB" id="TriTrypDB:BCY84_19805"/>
<comment type="caution">
    <text evidence="2">The sequence shown here is derived from an EMBL/GenBank/DDBJ whole genome shotgun (WGS) entry which is preliminary data.</text>
</comment>
<protein>
    <submittedName>
        <fullName evidence="2">Uncharacterized protein</fullName>
    </submittedName>
</protein>
<evidence type="ECO:0000313" key="2">
    <source>
        <dbReference type="EMBL" id="PWV14162.1"/>
    </source>
</evidence>
<feature type="compositionally biased region" description="Low complexity" evidence="1">
    <location>
        <begin position="60"/>
        <end position="89"/>
    </location>
</feature>
<dbReference type="VEuPathDB" id="TriTrypDB:C3747_38g297"/>
<sequence>MSDILGKNQQTTPVGVPVTYYETCRRIEYLASLGMPQVTPYTEPTKPLVATLPEPRELLLGEGTPLSSPSPVLLPVEPRRTVTPSTTSTLRGTCRKKTELEKFDMDAAYAAFIQRLEQRLDEEEAKNSKELGSASPLQ</sequence>
<name>A0A2V2X109_TRYCR</name>
<dbReference type="OrthoDB" id="250567at2759"/>
<reference evidence="2 3" key="1">
    <citation type="journal article" date="2018" name="Microb. Genom.">
        <title>Expanding an expanded genome: long-read sequencing of Trypanosoma cruzi.</title>
        <authorList>
            <person name="Berna L."/>
            <person name="Rodriguez M."/>
            <person name="Chiribao M.L."/>
            <person name="Parodi-Talice A."/>
            <person name="Pita S."/>
            <person name="Rijo G."/>
            <person name="Alvarez-Valin F."/>
            <person name="Robello C."/>
        </authorList>
    </citation>
    <scope>NUCLEOTIDE SEQUENCE [LARGE SCALE GENOMIC DNA]</scope>
    <source>
        <strain evidence="2 3">TCC</strain>
    </source>
</reference>
<evidence type="ECO:0000313" key="3">
    <source>
        <dbReference type="Proteomes" id="UP000246078"/>
    </source>
</evidence>
<accession>A0A2V2X109</accession>
<dbReference type="VEuPathDB" id="TriTrypDB:TcCL_NonESM03923"/>
<dbReference type="SMR" id="A0A2V2X109"/>